<accession>A0AAD7BTX2</accession>
<organism evidence="2 3">
    <name type="scientific">Mycena rosella</name>
    <name type="common">Pink bonnet</name>
    <name type="synonym">Agaricus rosellus</name>
    <dbReference type="NCBI Taxonomy" id="1033263"/>
    <lineage>
        <taxon>Eukaryota</taxon>
        <taxon>Fungi</taxon>
        <taxon>Dikarya</taxon>
        <taxon>Basidiomycota</taxon>
        <taxon>Agaricomycotina</taxon>
        <taxon>Agaricomycetes</taxon>
        <taxon>Agaricomycetidae</taxon>
        <taxon>Agaricales</taxon>
        <taxon>Marasmiineae</taxon>
        <taxon>Mycenaceae</taxon>
        <taxon>Mycena</taxon>
    </lineage>
</organism>
<protein>
    <submittedName>
        <fullName evidence="2">Uncharacterized protein</fullName>
    </submittedName>
</protein>
<dbReference type="AlphaFoldDB" id="A0AAD7BTX2"/>
<keyword evidence="3" id="KW-1185">Reference proteome</keyword>
<name>A0AAD7BTX2_MYCRO</name>
<comment type="caution">
    <text evidence="2">The sequence shown here is derived from an EMBL/GenBank/DDBJ whole genome shotgun (WGS) entry which is preliminary data.</text>
</comment>
<evidence type="ECO:0000256" key="1">
    <source>
        <dbReference type="SAM" id="SignalP"/>
    </source>
</evidence>
<reference evidence="2" key="1">
    <citation type="submission" date="2023-03" db="EMBL/GenBank/DDBJ databases">
        <title>Massive genome expansion in bonnet fungi (Mycena s.s.) driven by repeated elements and novel gene families across ecological guilds.</title>
        <authorList>
            <consortium name="Lawrence Berkeley National Laboratory"/>
            <person name="Harder C.B."/>
            <person name="Miyauchi S."/>
            <person name="Viragh M."/>
            <person name="Kuo A."/>
            <person name="Thoen E."/>
            <person name="Andreopoulos B."/>
            <person name="Lu D."/>
            <person name="Skrede I."/>
            <person name="Drula E."/>
            <person name="Henrissat B."/>
            <person name="Morin E."/>
            <person name="Kohler A."/>
            <person name="Barry K."/>
            <person name="LaButti K."/>
            <person name="Morin E."/>
            <person name="Salamov A."/>
            <person name="Lipzen A."/>
            <person name="Mereny Z."/>
            <person name="Hegedus B."/>
            <person name="Baldrian P."/>
            <person name="Stursova M."/>
            <person name="Weitz H."/>
            <person name="Taylor A."/>
            <person name="Grigoriev I.V."/>
            <person name="Nagy L.G."/>
            <person name="Martin F."/>
            <person name="Kauserud H."/>
        </authorList>
    </citation>
    <scope>NUCLEOTIDE SEQUENCE</scope>
    <source>
        <strain evidence="2">CBHHK067</strain>
    </source>
</reference>
<proteinExistence type="predicted"/>
<evidence type="ECO:0000313" key="2">
    <source>
        <dbReference type="EMBL" id="KAJ7629912.1"/>
    </source>
</evidence>
<evidence type="ECO:0000313" key="3">
    <source>
        <dbReference type="Proteomes" id="UP001221757"/>
    </source>
</evidence>
<feature type="chain" id="PRO_5042024311" evidence="1">
    <location>
        <begin position="19"/>
        <end position="119"/>
    </location>
</feature>
<keyword evidence="1" id="KW-0732">Signal</keyword>
<gene>
    <name evidence="2" type="ORF">B0H17DRAFT_1283921</name>
</gene>
<dbReference type="Proteomes" id="UP001221757">
    <property type="component" value="Unassembled WGS sequence"/>
</dbReference>
<sequence>MLSLTSLTVACILGVASVSPFVRQSDTCNPNFEGAGVSIIADDSEWDVSPVVVGTALKKEGGIFPPDSTAKWYVEQTGSADPQPTSSSRAINQNDLIVDVVNGKLTLEETDSSKQDATP</sequence>
<feature type="signal peptide" evidence="1">
    <location>
        <begin position="1"/>
        <end position="18"/>
    </location>
</feature>
<dbReference type="EMBL" id="JARKIE010000525">
    <property type="protein sequence ID" value="KAJ7629912.1"/>
    <property type="molecule type" value="Genomic_DNA"/>
</dbReference>